<feature type="region of interest" description="Disordered" evidence="4">
    <location>
        <begin position="1"/>
        <end position="20"/>
    </location>
</feature>
<dbReference type="PANTHER" id="PTHR34698:SF2">
    <property type="entry name" value="5-OXOPROLINASE SUBUNIT B"/>
    <property type="match status" value="1"/>
</dbReference>
<dbReference type="GO" id="GO:0005524">
    <property type="term" value="F:ATP binding"/>
    <property type="evidence" value="ECO:0007669"/>
    <property type="project" value="UniProtKB-KW"/>
</dbReference>
<dbReference type="Gene3D" id="2.40.100.10">
    <property type="entry name" value="Cyclophilin-like"/>
    <property type="match status" value="1"/>
</dbReference>
<organism evidence="6 7">
    <name type="scientific">Paracoccus denitrificans (strain Pd 1222)</name>
    <dbReference type="NCBI Taxonomy" id="318586"/>
    <lineage>
        <taxon>Bacteria</taxon>
        <taxon>Pseudomonadati</taxon>
        <taxon>Pseudomonadota</taxon>
        <taxon>Alphaproteobacteria</taxon>
        <taxon>Rhodobacterales</taxon>
        <taxon>Paracoccaceae</taxon>
        <taxon>Paracoccus</taxon>
    </lineage>
</organism>
<evidence type="ECO:0000256" key="2">
    <source>
        <dbReference type="ARBA" id="ARBA00022801"/>
    </source>
</evidence>
<dbReference type="SUPFAM" id="SSF160467">
    <property type="entry name" value="PH0987 N-terminal domain-like"/>
    <property type="match status" value="1"/>
</dbReference>
<dbReference type="GO" id="GO:0016787">
    <property type="term" value="F:hydrolase activity"/>
    <property type="evidence" value="ECO:0007669"/>
    <property type="project" value="UniProtKB-KW"/>
</dbReference>
<dbReference type="Proteomes" id="UP000000361">
    <property type="component" value="Chromosome 2"/>
</dbReference>
<evidence type="ECO:0000313" key="6">
    <source>
        <dbReference type="EMBL" id="ABL71501.1"/>
    </source>
</evidence>
<dbReference type="EMBL" id="CP000490">
    <property type="protein sequence ID" value="ABL71501.1"/>
    <property type="molecule type" value="Genomic_DNA"/>
</dbReference>
<protein>
    <submittedName>
        <fullName evidence="6">Allophanate hydrolase subunit 1</fullName>
    </submittedName>
</protein>
<dbReference type="SUPFAM" id="SSF50891">
    <property type="entry name" value="Cyclophilin-like"/>
    <property type="match status" value="1"/>
</dbReference>
<dbReference type="InterPro" id="IPR003833">
    <property type="entry name" value="CT_C_D"/>
</dbReference>
<dbReference type="Pfam" id="PF02682">
    <property type="entry name" value="CT_C_D"/>
    <property type="match status" value="1"/>
</dbReference>
<dbReference type="eggNOG" id="COG2049">
    <property type="taxonomic scope" value="Bacteria"/>
</dbReference>
<gene>
    <name evidence="6" type="ordered locus">Pden_3430</name>
</gene>
<evidence type="ECO:0000256" key="3">
    <source>
        <dbReference type="ARBA" id="ARBA00022840"/>
    </source>
</evidence>
<dbReference type="SMART" id="SM00796">
    <property type="entry name" value="AHS1"/>
    <property type="match status" value="1"/>
</dbReference>
<dbReference type="KEGG" id="pde:Pden_3430"/>
<accession>A1B7K7</accession>
<dbReference type="EnsemblBacteria" id="ABL71501">
    <property type="protein sequence ID" value="ABL71501"/>
    <property type="gene ID" value="Pden_3430"/>
</dbReference>
<dbReference type="PANTHER" id="PTHR34698">
    <property type="entry name" value="5-OXOPROLINASE SUBUNIT B"/>
    <property type="match status" value="1"/>
</dbReference>
<evidence type="ECO:0000259" key="5">
    <source>
        <dbReference type="SMART" id="SM00796"/>
    </source>
</evidence>
<dbReference type="NCBIfam" id="TIGR00370">
    <property type="entry name" value="5-oxoprolinase subunit PxpB"/>
    <property type="match status" value="1"/>
</dbReference>
<keyword evidence="3" id="KW-0067">ATP-binding</keyword>
<dbReference type="InterPro" id="IPR029000">
    <property type="entry name" value="Cyclophilin-like_dom_sf"/>
</dbReference>
<dbReference type="STRING" id="318586.Pden_3430"/>
<keyword evidence="1" id="KW-0547">Nucleotide-binding</keyword>
<keyword evidence="2 6" id="KW-0378">Hydrolase</keyword>
<dbReference type="AlphaFoldDB" id="A1B7K7"/>
<dbReference type="InterPro" id="IPR010016">
    <property type="entry name" value="PxpB"/>
</dbReference>
<keyword evidence="7" id="KW-1185">Reference proteome</keyword>
<evidence type="ECO:0000313" key="7">
    <source>
        <dbReference type="Proteomes" id="UP000000361"/>
    </source>
</evidence>
<evidence type="ECO:0000256" key="4">
    <source>
        <dbReference type="SAM" id="MobiDB-lite"/>
    </source>
</evidence>
<name>A1B7K7_PARDP</name>
<evidence type="ECO:0000256" key="1">
    <source>
        <dbReference type="ARBA" id="ARBA00022741"/>
    </source>
</evidence>
<reference evidence="7" key="1">
    <citation type="submission" date="2006-12" db="EMBL/GenBank/DDBJ databases">
        <title>Complete sequence of chromosome 2 of Paracoccus denitrificans PD1222.</title>
        <authorList>
            <person name="Copeland A."/>
            <person name="Lucas S."/>
            <person name="Lapidus A."/>
            <person name="Barry K."/>
            <person name="Detter J.C."/>
            <person name="Glavina del Rio T."/>
            <person name="Hammon N."/>
            <person name="Israni S."/>
            <person name="Dalin E."/>
            <person name="Tice H."/>
            <person name="Pitluck S."/>
            <person name="Munk A.C."/>
            <person name="Brettin T."/>
            <person name="Bruce D."/>
            <person name="Han C."/>
            <person name="Tapia R."/>
            <person name="Gilna P."/>
            <person name="Schmutz J."/>
            <person name="Larimer F."/>
            <person name="Land M."/>
            <person name="Hauser L."/>
            <person name="Kyrpides N."/>
            <person name="Lykidis A."/>
            <person name="Spiro S."/>
            <person name="Richardson D.J."/>
            <person name="Moir J.W.B."/>
            <person name="Ferguson S.J."/>
            <person name="van Spanning R.J.M."/>
            <person name="Richardson P."/>
        </authorList>
    </citation>
    <scope>NUCLEOTIDE SEQUENCE [LARGE SCALE GENOMIC DNA]</scope>
    <source>
        <strain evidence="7">Pd 1222</strain>
    </source>
</reference>
<dbReference type="HOGENOM" id="CLU_020207_1_0_5"/>
<sequence length="257" mass="27612">MPAARTGPRRTSPEQEEMMQPKILPCGDTALSLQFGETIDAKANARVIATAARLEGMAVPGLVDIVPTYRSLLLRYDPEIVSGARLETILAGLAPDDCASEAPSRLWVVPCLYGGEVGQDLDELARMKGMPPDEIVALHSAAEYRIYMIGFAPGFAYLGGLPEILHTPRLPRPRQNIPAGAIGIGGQQGNINSVAGPSGWRFIGWTPLRSFDPSRTEPFLFRAGDRIRFRPIDAAEAQVLAGRVAAGEAILQPEAMA</sequence>
<feature type="domain" description="Carboxyltransferase" evidence="5">
    <location>
        <begin position="21"/>
        <end position="221"/>
    </location>
</feature>
<proteinExistence type="predicted"/>
<dbReference type="Gene3D" id="3.30.1360.40">
    <property type="match status" value="1"/>
</dbReference>